<evidence type="ECO:0000256" key="1">
    <source>
        <dbReference type="SAM" id="MobiDB-lite"/>
    </source>
</evidence>
<feature type="compositionally biased region" description="Basic and acidic residues" evidence="1">
    <location>
        <begin position="1"/>
        <end position="25"/>
    </location>
</feature>
<name>A0A2W4YTD5_9SPHN</name>
<dbReference type="AlphaFoldDB" id="A0A2W4YTD5"/>
<evidence type="ECO:0000313" key="3">
    <source>
        <dbReference type="EMBL" id="PZO73280.1"/>
    </source>
</evidence>
<protein>
    <submittedName>
        <fullName evidence="3">Phasin</fullName>
    </submittedName>
</protein>
<organism evidence="3 4">
    <name type="scientific">Sphingomonas taxi</name>
    <dbReference type="NCBI Taxonomy" id="1549858"/>
    <lineage>
        <taxon>Bacteria</taxon>
        <taxon>Pseudomonadati</taxon>
        <taxon>Pseudomonadota</taxon>
        <taxon>Alphaproteobacteria</taxon>
        <taxon>Sphingomonadales</taxon>
        <taxon>Sphingomonadaceae</taxon>
        <taxon>Sphingomonas</taxon>
    </lineage>
</organism>
<dbReference type="Proteomes" id="UP000249555">
    <property type="component" value="Unassembled WGS sequence"/>
</dbReference>
<evidence type="ECO:0000313" key="4">
    <source>
        <dbReference type="Proteomes" id="UP000249555"/>
    </source>
</evidence>
<evidence type="ECO:0000259" key="2">
    <source>
        <dbReference type="Pfam" id="PF09361"/>
    </source>
</evidence>
<dbReference type="EMBL" id="QFMX01000008">
    <property type="protein sequence ID" value="PZO73280.1"/>
    <property type="molecule type" value="Genomic_DNA"/>
</dbReference>
<feature type="region of interest" description="Disordered" evidence="1">
    <location>
        <begin position="1"/>
        <end position="50"/>
    </location>
</feature>
<reference evidence="3 4" key="1">
    <citation type="submission" date="2017-08" db="EMBL/GenBank/DDBJ databases">
        <title>Infants hospitalized years apart are colonized by the same room-sourced microbial strains.</title>
        <authorList>
            <person name="Brooks B."/>
            <person name="Olm M.R."/>
            <person name="Firek B.A."/>
            <person name="Baker R."/>
            <person name="Thomas B.C."/>
            <person name="Morowitz M.J."/>
            <person name="Banfield J.F."/>
        </authorList>
    </citation>
    <scope>NUCLEOTIDE SEQUENCE [LARGE SCALE GENOMIC DNA]</scope>
    <source>
        <strain evidence="3">S2_018_000_R3_119</strain>
    </source>
</reference>
<comment type="caution">
    <text evidence="3">The sequence shown here is derived from an EMBL/GenBank/DDBJ whole genome shotgun (WGS) entry which is preliminary data.</text>
</comment>
<dbReference type="InterPro" id="IPR018968">
    <property type="entry name" value="Phasin"/>
</dbReference>
<dbReference type="Pfam" id="PF09361">
    <property type="entry name" value="Phasin_2"/>
    <property type="match status" value="1"/>
</dbReference>
<feature type="compositionally biased region" description="Basic and acidic residues" evidence="1">
    <location>
        <begin position="33"/>
        <end position="50"/>
    </location>
</feature>
<accession>A0A2W4YTD5</accession>
<feature type="domain" description="Phasin" evidence="2">
    <location>
        <begin position="48"/>
        <end position="142"/>
    </location>
</feature>
<sequence length="148" mass="15737">MADDFKRAVDDGAKASKAATDRAADAAKGAADTMRENSEKARDAFSEKVVDPAKRAGEALKETGGKIAEGGATIGKTMIDQAEQNAREAFAAMREAASAKDLTQVMKIQGDYLREQSQRSMSQAREIGELIMKFGKDAVAPLRGDGPK</sequence>
<gene>
    <name evidence="3" type="ORF">DI640_09445</name>
</gene>
<proteinExistence type="predicted"/>